<evidence type="ECO:0000313" key="3">
    <source>
        <dbReference type="EMBL" id="VDM37343.1"/>
    </source>
</evidence>
<dbReference type="WBParaSite" id="TCNE_0000606101-mRNA-1">
    <property type="protein sequence ID" value="TCNE_0000606101-mRNA-1"/>
    <property type="gene ID" value="TCNE_0000606101"/>
</dbReference>
<evidence type="ECO:0000256" key="1">
    <source>
        <dbReference type="ARBA" id="ARBA00009550"/>
    </source>
</evidence>
<name>A0A183UC41_TOXCA</name>
<proteinExistence type="inferred from homology"/>
<evidence type="ECO:0000256" key="2">
    <source>
        <dbReference type="SAM" id="Coils"/>
    </source>
</evidence>
<dbReference type="Pfam" id="PF09728">
    <property type="entry name" value="Taxilin"/>
    <property type="match status" value="1"/>
</dbReference>
<evidence type="ECO:0000313" key="5">
    <source>
        <dbReference type="WBParaSite" id="TCNE_0000606101-mRNA-1"/>
    </source>
</evidence>
<dbReference type="GO" id="GO:0019905">
    <property type="term" value="F:syntaxin binding"/>
    <property type="evidence" value="ECO:0007669"/>
    <property type="project" value="InterPro"/>
</dbReference>
<gene>
    <name evidence="3" type="ORF">TCNE_LOCUS6061</name>
</gene>
<protein>
    <submittedName>
        <fullName evidence="5">Alpha-taxilin</fullName>
    </submittedName>
</protein>
<evidence type="ECO:0000313" key="4">
    <source>
        <dbReference type="Proteomes" id="UP000050794"/>
    </source>
</evidence>
<keyword evidence="4" id="KW-1185">Reference proteome</keyword>
<dbReference type="Proteomes" id="UP000050794">
    <property type="component" value="Unassembled WGS sequence"/>
</dbReference>
<organism evidence="4 5">
    <name type="scientific">Toxocara canis</name>
    <name type="common">Canine roundworm</name>
    <dbReference type="NCBI Taxonomy" id="6265"/>
    <lineage>
        <taxon>Eukaryota</taxon>
        <taxon>Metazoa</taxon>
        <taxon>Ecdysozoa</taxon>
        <taxon>Nematoda</taxon>
        <taxon>Chromadorea</taxon>
        <taxon>Rhabditida</taxon>
        <taxon>Spirurina</taxon>
        <taxon>Ascaridomorpha</taxon>
        <taxon>Ascaridoidea</taxon>
        <taxon>Toxocaridae</taxon>
        <taxon>Toxocara</taxon>
    </lineage>
</organism>
<dbReference type="PANTHER" id="PTHR16127">
    <property type="entry name" value="TAXILIN"/>
    <property type="match status" value="1"/>
</dbReference>
<accession>A0A183UC41</accession>
<dbReference type="PANTHER" id="PTHR16127:SF13">
    <property type="entry name" value="GH01188P"/>
    <property type="match status" value="1"/>
</dbReference>
<sequence>MIGRIWCTARVRVLYDSGRVETLRDFGFSIATKSVMAPQPHKPDVRGELESIGRCLKGEELVKALMERVVAAEEEKATLAGKVEELSRVQKEAGTLRKQNEILTKKMETLESVLMKTELAKGKLESLCREMQKAQKKAHDEHVEKLKALEKSRKEMIDQFKESVATIQKSMETGRETSERLTTDNANLSEKLKSLANEYESRVALLSKQFAEKTEYCEKLTAARDMEVELYKTKLVAANLDIQKCSQEKLQLKNELLARELRMKEALEGEKAMREQIDKYTKKYNELHNSLNTSNETFEKFKREMERMNGNLIKVEKECRKWKTKYDETAQALAAATVQKKESEDACALKERQLQQLQGLCRTLKAQISNQ</sequence>
<dbReference type="EMBL" id="UYWY01019432">
    <property type="protein sequence ID" value="VDM37343.1"/>
    <property type="molecule type" value="Genomic_DNA"/>
</dbReference>
<dbReference type="InterPro" id="IPR026183">
    <property type="entry name" value="Taxilin_fam"/>
</dbReference>
<keyword evidence="2" id="KW-0175">Coiled coil</keyword>
<reference evidence="3 4" key="2">
    <citation type="submission" date="2018-11" db="EMBL/GenBank/DDBJ databases">
        <authorList>
            <consortium name="Pathogen Informatics"/>
        </authorList>
    </citation>
    <scope>NUCLEOTIDE SEQUENCE [LARGE SCALE GENOMIC DNA]</scope>
</reference>
<feature type="coiled-coil region" evidence="2">
    <location>
        <begin position="235"/>
        <end position="367"/>
    </location>
</feature>
<comment type="similarity">
    <text evidence="1">Belongs to the taxilin family.</text>
</comment>
<feature type="coiled-coil region" evidence="2">
    <location>
        <begin position="62"/>
        <end position="209"/>
    </location>
</feature>
<reference evidence="5" key="1">
    <citation type="submission" date="2016-06" db="UniProtKB">
        <authorList>
            <consortium name="WormBaseParasite"/>
        </authorList>
    </citation>
    <scope>IDENTIFICATION</scope>
</reference>
<dbReference type="AlphaFoldDB" id="A0A183UC41"/>